<reference evidence="1 2" key="1">
    <citation type="journal article" date="2013" name="Front. Microbiol.">
        <title>Comparative genomic analyses of the cyanobacterium, Lyngbya aestuarii BL J, a powerful hydrogen producer.</title>
        <authorList>
            <person name="Kothari A."/>
            <person name="Vaughn M."/>
            <person name="Garcia-Pichel F."/>
        </authorList>
    </citation>
    <scope>NUCLEOTIDE SEQUENCE [LARGE SCALE GENOMIC DNA]</scope>
    <source>
        <strain evidence="1 2">BL J</strain>
    </source>
</reference>
<name>U7QSD1_9CYAN</name>
<dbReference type="Proteomes" id="UP000017127">
    <property type="component" value="Unassembled WGS sequence"/>
</dbReference>
<protein>
    <submittedName>
        <fullName evidence="1">Uncharacterized protein</fullName>
    </submittedName>
</protein>
<organism evidence="1 2">
    <name type="scientific">Lyngbya aestuarii BL J</name>
    <dbReference type="NCBI Taxonomy" id="1348334"/>
    <lineage>
        <taxon>Bacteria</taxon>
        <taxon>Bacillati</taxon>
        <taxon>Cyanobacteriota</taxon>
        <taxon>Cyanophyceae</taxon>
        <taxon>Oscillatoriophycideae</taxon>
        <taxon>Oscillatoriales</taxon>
        <taxon>Microcoleaceae</taxon>
        <taxon>Lyngbya</taxon>
    </lineage>
</organism>
<keyword evidence="2" id="KW-1185">Reference proteome</keyword>
<proteinExistence type="predicted"/>
<comment type="caution">
    <text evidence="1">The sequence shown here is derived from an EMBL/GenBank/DDBJ whole genome shotgun (WGS) entry which is preliminary data.</text>
</comment>
<evidence type="ECO:0000313" key="2">
    <source>
        <dbReference type="Proteomes" id="UP000017127"/>
    </source>
</evidence>
<accession>U7QSD1</accession>
<gene>
    <name evidence="1" type="ORF">M595_0151</name>
</gene>
<dbReference type="AlphaFoldDB" id="U7QSD1"/>
<evidence type="ECO:0000313" key="1">
    <source>
        <dbReference type="EMBL" id="ERT10005.1"/>
    </source>
</evidence>
<dbReference type="EMBL" id="AUZM01000001">
    <property type="protein sequence ID" value="ERT10005.1"/>
    <property type="molecule type" value="Genomic_DNA"/>
</dbReference>
<sequence length="51" mass="5735">MISLVRGTSAYLNTQNLINLTQLTLNFAIAFNKKSLIVRQVNKPEIIGNFL</sequence>